<comment type="caution">
    <text evidence="1">The sequence shown here is derived from an EMBL/GenBank/DDBJ whole genome shotgun (WGS) entry which is preliminary data.</text>
</comment>
<gene>
    <name evidence="1" type="ORF">L1987_45863</name>
</gene>
<name>A0ACB9FYB5_9ASTR</name>
<sequence>MMMILKRSRSQLSSTKNLRLFATSNPRRIEDEGDWFYSSEWWDNGDSDGKTVFRSVSDKGNGIVSVVASHSSRPNGSQWYKTENWLWHRYA</sequence>
<reference evidence="1 2" key="2">
    <citation type="journal article" date="2022" name="Mol. Ecol. Resour.">
        <title>The genomes of chicory, endive, great burdock and yacon provide insights into Asteraceae paleo-polyploidization history and plant inulin production.</title>
        <authorList>
            <person name="Fan W."/>
            <person name="Wang S."/>
            <person name="Wang H."/>
            <person name="Wang A."/>
            <person name="Jiang F."/>
            <person name="Liu H."/>
            <person name="Zhao H."/>
            <person name="Xu D."/>
            <person name="Zhang Y."/>
        </authorList>
    </citation>
    <scope>NUCLEOTIDE SEQUENCE [LARGE SCALE GENOMIC DNA]</scope>
    <source>
        <strain evidence="2">cv. Yunnan</strain>
        <tissue evidence="1">Leaves</tissue>
    </source>
</reference>
<keyword evidence="2" id="KW-1185">Reference proteome</keyword>
<accession>A0ACB9FYB5</accession>
<organism evidence="1 2">
    <name type="scientific">Smallanthus sonchifolius</name>
    <dbReference type="NCBI Taxonomy" id="185202"/>
    <lineage>
        <taxon>Eukaryota</taxon>
        <taxon>Viridiplantae</taxon>
        <taxon>Streptophyta</taxon>
        <taxon>Embryophyta</taxon>
        <taxon>Tracheophyta</taxon>
        <taxon>Spermatophyta</taxon>
        <taxon>Magnoliopsida</taxon>
        <taxon>eudicotyledons</taxon>
        <taxon>Gunneridae</taxon>
        <taxon>Pentapetalae</taxon>
        <taxon>asterids</taxon>
        <taxon>campanulids</taxon>
        <taxon>Asterales</taxon>
        <taxon>Asteraceae</taxon>
        <taxon>Asteroideae</taxon>
        <taxon>Heliantheae alliance</taxon>
        <taxon>Millerieae</taxon>
        <taxon>Smallanthus</taxon>
    </lineage>
</organism>
<evidence type="ECO:0000313" key="2">
    <source>
        <dbReference type="Proteomes" id="UP001056120"/>
    </source>
</evidence>
<evidence type="ECO:0000313" key="1">
    <source>
        <dbReference type="EMBL" id="KAI3776100.1"/>
    </source>
</evidence>
<protein>
    <submittedName>
        <fullName evidence="1">Uncharacterized protein</fullName>
    </submittedName>
</protein>
<dbReference type="EMBL" id="CM042032">
    <property type="protein sequence ID" value="KAI3776100.1"/>
    <property type="molecule type" value="Genomic_DNA"/>
</dbReference>
<dbReference type="Proteomes" id="UP001056120">
    <property type="component" value="Linkage Group LG15"/>
</dbReference>
<proteinExistence type="predicted"/>
<reference evidence="2" key="1">
    <citation type="journal article" date="2022" name="Mol. Ecol. Resour.">
        <title>The genomes of chicory, endive, great burdock and yacon provide insights into Asteraceae palaeo-polyploidization history and plant inulin production.</title>
        <authorList>
            <person name="Fan W."/>
            <person name="Wang S."/>
            <person name="Wang H."/>
            <person name="Wang A."/>
            <person name="Jiang F."/>
            <person name="Liu H."/>
            <person name="Zhao H."/>
            <person name="Xu D."/>
            <person name="Zhang Y."/>
        </authorList>
    </citation>
    <scope>NUCLEOTIDE SEQUENCE [LARGE SCALE GENOMIC DNA]</scope>
    <source>
        <strain evidence="2">cv. Yunnan</strain>
    </source>
</reference>